<keyword evidence="2" id="KW-1185">Reference proteome</keyword>
<gene>
    <name evidence="1" type="ORF">OGATHE_000436</name>
</gene>
<accession>A0A9P8PTE0</accession>
<sequence>MEKLDELKTPSIPFRYDMKSLCSQAICITGHIMCATNGNDLSSEEYTSANSHPICSIMDWCSLCGLTVLRSLVNMANDQHCAILSLIR</sequence>
<evidence type="ECO:0000313" key="2">
    <source>
        <dbReference type="Proteomes" id="UP000788993"/>
    </source>
</evidence>
<reference evidence="1" key="1">
    <citation type="journal article" date="2021" name="Open Biol.">
        <title>Shared evolutionary footprints suggest mitochondrial oxidative damage underlies multiple complex I losses in fungi.</title>
        <authorList>
            <person name="Schikora-Tamarit M.A."/>
            <person name="Marcet-Houben M."/>
            <person name="Nosek J."/>
            <person name="Gabaldon T."/>
        </authorList>
    </citation>
    <scope>NUCLEOTIDE SEQUENCE</scope>
    <source>
        <strain evidence="1">NCAIM Y.01608</strain>
    </source>
</reference>
<dbReference type="OrthoDB" id="10314236at2759"/>
<comment type="caution">
    <text evidence="1">The sequence shown here is derived from an EMBL/GenBank/DDBJ whole genome shotgun (WGS) entry which is preliminary data.</text>
</comment>
<dbReference type="AlphaFoldDB" id="A0A9P8PTE0"/>
<protein>
    <submittedName>
        <fullName evidence="1">Uncharacterized protein</fullName>
    </submittedName>
</protein>
<organism evidence="1 2">
    <name type="scientific">Ogataea polymorpha</name>
    <dbReference type="NCBI Taxonomy" id="460523"/>
    <lineage>
        <taxon>Eukaryota</taxon>
        <taxon>Fungi</taxon>
        <taxon>Dikarya</taxon>
        <taxon>Ascomycota</taxon>
        <taxon>Saccharomycotina</taxon>
        <taxon>Pichiomycetes</taxon>
        <taxon>Pichiales</taxon>
        <taxon>Pichiaceae</taxon>
        <taxon>Ogataea</taxon>
    </lineage>
</organism>
<dbReference type="Proteomes" id="UP000788993">
    <property type="component" value="Unassembled WGS sequence"/>
</dbReference>
<evidence type="ECO:0000313" key="1">
    <source>
        <dbReference type="EMBL" id="KAH3677782.1"/>
    </source>
</evidence>
<dbReference type="EMBL" id="JAEUBD010000095">
    <property type="protein sequence ID" value="KAH3677782.1"/>
    <property type="molecule type" value="Genomic_DNA"/>
</dbReference>
<reference evidence="1" key="2">
    <citation type="submission" date="2021-01" db="EMBL/GenBank/DDBJ databases">
        <authorList>
            <person name="Schikora-Tamarit M.A."/>
        </authorList>
    </citation>
    <scope>NUCLEOTIDE SEQUENCE</scope>
    <source>
        <strain evidence="1">NCAIM Y.01608</strain>
    </source>
</reference>
<name>A0A9P8PTE0_9ASCO</name>
<proteinExistence type="predicted"/>